<dbReference type="PANTHER" id="PTHR13847">
    <property type="entry name" value="SARCOSINE DEHYDROGENASE-RELATED"/>
    <property type="match status" value="1"/>
</dbReference>
<dbReference type="SUPFAM" id="SSF51905">
    <property type="entry name" value="FAD/NAD(P)-binding domain"/>
    <property type="match status" value="1"/>
</dbReference>
<sequence>MESADIVIVGGGVMGSSIAWHLCEDGVRGRVVVIERDPSYARASSRLALGGVRQQFGSDVNIRLVQWSVRFWRQFDDLMSVNGHEAHANFRSRGYLFLADDAHARHFEERLAMMRLFGAQVERLELDEIAKRVPGVALDDIRFGVFGADDGYANPHEVLHGFRAGAQAAGAEFRTGEVVAIESQHARVREVQLADGTRIATRNVVIAAGAWSRPLGAMLGVEFPIEPQRQSLFRCALPERASRRFPMVIDPSGVHWRHEDDDRGAAHDAIVVACTRAEEPMGENFEPDPTRWSRDFLPALARRLPGLRGLEPLETWAGLYEMTPDHNPLIGACDTVGGLYVAAGFSGHGLMMSPAVGKAMSEIVRLGRAETVDVSPLSPDRFERGALFRDGAMI</sequence>
<dbReference type="GO" id="GO:0016491">
    <property type="term" value="F:oxidoreductase activity"/>
    <property type="evidence" value="ECO:0007669"/>
    <property type="project" value="UniProtKB-KW"/>
</dbReference>
<evidence type="ECO:0000259" key="2">
    <source>
        <dbReference type="Pfam" id="PF01266"/>
    </source>
</evidence>
<comment type="caution">
    <text evidence="3">The sequence shown here is derived from an EMBL/GenBank/DDBJ whole genome shotgun (WGS) entry which is preliminary data.</text>
</comment>
<dbReference type="Proteomes" id="UP000580839">
    <property type="component" value="Unassembled WGS sequence"/>
</dbReference>
<accession>A0A849SJ38</accession>
<evidence type="ECO:0000313" key="4">
    <source>
        <dbReference type="Proteomes" id="UP000580839"/>
    </source>
</evidence>
<dbReference type="EMBL" id="JABFRW010000020">
    <property type="protein sequence ID" value="NOT32887.1"/>
    <property type="molecule type" value="Genomic_DNA"/>
</dbReference>
<dbReference type="GO" id="GO:0005737">
    <property type="term" value="C:cytoplasm"/>
    <property type="evidence" value="ECO:0007669"/>
    <property type="project" value="TreeGrafter"/>
</dbReference>
<keyword evidence="1" id="KW-0560">Oxidoreductase</keyword>
<dbReference type="InterPro" id="IPR006076">
    <property type="entry name" value="FAD-dep_OxRdtase"/>
</dbReference>
<dbReference type="Gene3D" id="3.50.50.60">
    <property type="entry name" value="FAD/NAD(P)-binding domain"/>
    <property type="match status" value="1"/>
</dbReference>
<evidence type="ECO:0000256" key="1">
    <source>
        <dbReference type="ARBA" id="ARBA00023002"/>
    </source>
</evidence>
<protein>
    <submittedName>
        <fullName evidence="3">FAD-binding oxidoreductase</fullName>
    </submittedName>
</protein>
<dbReference type="Gene3D" id="3.30.9.10">
    <property type="entry name" value="D-Amino Acid Oxidase, subunit A, domain 2"/>
    <property type="match status" value="1"/>
</dbReference>
<dbReference type="InterPro" id="IPR036188">
    <property type="entry name" value="FAD/NAD-bd_sf"/>
</dbReference>
<proteinExistence type="predicted"/>
<dbReference type="Pfam" id="PF01266">
    <property type="entry name" value="DAO"/>
    <property type="match status" value="1"/>
</dbReference>
<gene>
    <name evidence="3" type="ORF">HOP12_01820</name>
</gene>
<feature type="domain" description="FAD dependent oxidoreductase" evidence="2">
    <location>
        <begin position="5"/>
        <end position="362"/>
    </location>
</feature>
<dbReference type="PANTHER" id="PTHR13847:SF287">
    <property type="entry name" value="FAD-DEPENDENT OXIDOREDUCTASE DOMAIN-CONTAINING PROTEIN 1"/>
    <property type="match status" value="1"/>
</dbReference>
<evidence type="ECO:0000313" key="3">
    <source>
        <dbReference type="EMBL" id="NOT32887.1"/>
    </source>
</evidence>
<name>A0A849SJ38_UNCEI</name>
<organism evidence="3 4">
    <name type="scientific">Eiseniibacteriota bacterium</name>
    <dbReference type="NCBI Taxonomy" id="2212470"/>
    <lineage>
        <taxon>Bacteria</taxon>
        <taxon>Candidatus Eiseniibacteriota</taxon>
    </lineage>
</organism>
<dbReference type="AlphaFoldDB" id="A0A849SJ38"/>
<reference evidence="3 4" key="1">
    <citation type="submission" date="2020-04" db="EMBL/GenBank/DDBJ databases">
        <title>Metagenomic profiling of ammonia- and methane-oxidizing microorganisms in a Dutch drinking water treatment plant.</title>
        <authorList>
            <person name="Poghosyan L."/>
            <person name="Leucker S."/>
        </authorList>
    </citation>
    <scope>NUCLEOTIDE SEQUENCE [LARGE SCALE GENOMIC DNA]</scope>
    <source>
        <strain evidence="3">S-RSF-IL-03</strain>
    </source>
</reference>
<dbReference type="GO" id="GO:0032981">
    <property type="term" value="P:mitochondrial respiratory chain complex I assembly"/>
    <property type="evidence" value="ECO:0007669"/>
    <property type="project" value="TreeGrafter"/>
</dbReference>